<accession>A0A9P3PJE5</accession>
<dbReference type="Gene3D" id="2.60.120.330">
    <property type="entry name" value="B-lactam Antibiotic, Isopenicillin N Synthase, Chain"/>
    <property type="match status" value="1"/>
</dbReference>
<dbReference type="EMBL" id="BRPK01000003">
    <property type="protein sequence ID" value="GLB36496.1"/>
    <property type="molecule type" value="Genomic_DNA"/>
</dbReference>
<evidence type="ECO:0000256" key="2">
    <source>
        <dbReference type="ARBA" id="ARBA00023136"/>
    </source>
</evidence>
<feature type="region of interest" description="Disordered" evidence="3">
    <location>
        <begin position="399"/>
        <end position="429"/>
    </location>
</feature>
<evidence type="ECO:0000313" key="5">
    <source>
        <dbReference type="EMBL" id="GLB36496.1"/>
    </source>
</evidence>
<dbReference type="PANTHER" id="PTHR22746:SF10">
    <property type="entry name" value="GUANINE NUCLEOTIDE EXCHANGE FACTOR SUBUNIT RIC1"/>
    <property type="match status" value="1"/>
</dbReference>
<dbReference type="SUPFAM" id="SSF82171">
    <property type="entry name" value="DPP6 N-terminal domain-like"/>
    <property type="match status" value="1"/>
</dbReference>
<dbReference type="Pfam" id="PF25440">
    <property type="entry name" value="Beta-prop_RIC1_2nd"/>
    <property type="match status" value="1"/>
</dbReference>
<dbReference type="Proteomes" id="UP001063166">
    <property type="component" value="Unassembled WGS sequence"/>
</dbReference>
<evidence type="ECO:0000256" key="1">
    <source>
        <dbReference type="ARBA" id="ARBA00004370"/>
    </source>
</evidence>
<dbReference type="InterPro" id="IPR027443">
    <property type="entry name" value="IPNS-like_sf"/>
</dbReference>
<dbReference type="GO" id="GO:0005829">
    <property type="term" value="C:cytosol"/>
    <property type="evidence" value="ECO:0007669"/>
    <property type="project" value="TreeGrafter"/>
</dbReference>
<dbReference type="GO" id="GO:0034066">
    <property type="term" value="C:Ric1-Rgp1 guanyl-nucleotide exchange factor complex"/>
    <property type="evidence" value="ECO:0007669"/>
    <property type="project" value="InterPro"/>
</dbReference>
<dbReference type="GO" id="GO:0000139">
    <property type="term" value="C:Golgi membrane"/>
    <property type="evidence" value="ECO:0007669"/>
    <property type="project" value="TreeGrafter"/>
</dbReference>
<gene>
    <name evidence="5" type="primary">RIC1</name>
    <name evidence="5" type="ORF">LshimejAT787_0307840</name>
</gene>
<dbReference type="GO" id="GO:0006886">
    <property type="term" value="P:intracellular protein transport"/>
    <property type="evidence" value="ECO:0007669"/>
    <property type="project" value="InterPro"/>
</dbReference>
<organism evidence="5 6">
    <name type="scientific">Lyophyllum shimeji</name>
    <name type="common">Hon-shimeji</name>
    <name type="synonym">Tricholoma shimeji</name>
    <dbReference type="NCBI Taxonomy" id="47721"/>
    <lineage>
        <taxon>Eukaryota</taxon>
        <taxon>Fungi</taxon>
        <taxon>Dikarya</taxon>
        <taxon>Basidiomycota</taxon>
        <taxon>Agaricomycotina</taxon>
        <taxon>Agaricomycetes</taxon>
        <taxon>Agaricomycetidae</taxon>
        <taxon>Agaricales</taxon>
        <taxon>Tricholomatineae</taxon>
        <taxon>Lyophyllaceae</taxon>
        <taxon>Lyophyllum</taxon>
    </lineage>
</organism>
<sequence>MKFFSQSFLYDDPWSIVSLAYFLRYPNPYAAHVISCDVISRTLTPSGTLLTTRLILKRGSLPRWAQGIVGRAESWVLEESEVDPLGKTVRCRTKNLDHVKVMQVEEWVMLRQTQEGKTLQTTEARIRSGFGWGLTKKIENHGLKRFKANVQRSREGVSLILNLIRQSRLHPMTLGGAESLSPVPENSDADSAASRPSNIWRIRPPAVLAFLSRTPTSIIDHGENVDVQWAPDSSRLVIKTSESYLVLVSVEFRPGETVYQAPPLPPSAQRSFLAGPGEGLQFQSIGLIFEGVVRVEGTLLSVSPRRHHLLFSTKNPPTMQRIPWPVDDEDGTQMEVRKKSQQHGYDTWILNDHDFSWFIDTDVSVNQILYSRALGIETWITSDGRAYFVRLHENLGSGGSTTALTEEDVPQDNSSRHRPSIESTSSLRPNKGWRGTCVHDFETPRWVQKQRRIGPDEPLHQRNRVYEEPRRAVAIAINGKFSFIAIGTYSGGLEFTNFPSQEGVTPKSQVIHVPNPYNRQTGEVCALEWSSDGYVLAVGWRHGWGIFSVGGRCLACGFGVDDLVDENKFQDAFMYGVRNLFWAPGNYELVVLAQSSPLKIDGQLFVLPFAKSATTGQHSPDNTRYAFLQMDDRALVYRGADQPDMSVINPESDVWQHIKIPQNYLAANWPIQYSSLSSDGRLIAIAGRRGLIHYSSTSGRWKMFNDEQQEQAFTVKGGLLWFHHVLIAAVEVSKTYQVRLYSRDMELSNQNVLHREVLASQVVILSLVDNSLLVYTADNTLFHYLIVPTADTIKLHLCGSITFNGIISAPSAVRMLSWMIPSAQKQLGDPVDDLSVATVLMVVGGQLILLRPRKAANQEVKYDMQIFADRIEFCWIHLRGIGTLENSLWGYDGQGIRVWLNALAIETPQRQEKDDDEPKNVKESVNIPLDFYPLSVLMDKGIIIGAEHEAATRSNLSFVMFRHATSSHLFLHHILRFLLENRRVKEAVTFASHYKELVYFAHALEILLHTVVESEATRESESDSEDREIAPDAVLPTVVEFLDHFDAALDVVVGCARKTELTRWRRLFSIVGNPKELFETCLASQRLKTAGSYLLVLHNLEQLDENNDDAVRLLKSAVDGKDWQLCRELLRFLHSVDDTGAALRDALSKTNVSPSSTSPPPLPAPLQNTMTVQYTPDGAVTIAYPTLVSSPLSLSASIEQAFGSHPKSLGIIIVRDLPPSYVTRRERLLRLAYNFAKLDEPTREKYTDAASRYSFGWSHGKEIMNGKPDLLKGSYYANPVVDFPTVPEDERVAHPEYYGQNIWPDANEKGVEGFEDAFKDLGRFVFEVGCQLAAACQPFALKHLSDSSILLSKLISASQTTKARLLHYFPPAPGAALPKDDEPVDSWCGFHLDHSLLTGLCSAMYLREGQGPEPEVIPSPSPASGLYIRTRGGDLTKVSIPVDSLAFQTGEALEIATGGKLRATPHCVRVGSSPDAEKISRETFALFMQPNTDQPLSDRKSFGQFSKEVFQEHYDAKST</sequence>
<name>A0A9P3PJE5_LYOSH</name>
<dbReference type="PROSITE" id="PS50904">
    <property type="entry name" value="PRELI_MSF1"/>
    <property type="match status" value="1"/>
</dbReference>
<feature type="domain" description="PRELI/MSF1" evidence="4">
    <location>
        <begin position="1"/>
        <end position="169"/>
    </location>
</feature>
<dbReference type="InterPro" id="IPR040096">
    <property type="entry name" value="Ric1"/>
</dbReference>
<evidence type="ECO:0000259" key="4">
    <source>
        <dbReference type="PROSITE" id="PS50904"/>
    </source>
</evidence>
<dbReference type="InterPro" id="IPR006797">
    <property type="entry name" value="PRELI/MSF1_dom"/>
</dbReference>
<dbReference type="InterPro" id="IPR009771">
    <property type="entry name" value="RIC1_C"/>
</dbReference>
<dbReference type="Pfam" id="PF07064">
    <property type="entry name" value="RIC1"/>
    <property type="match status" value="1"/>
</dbReference>
<keyword evidence="6" id="KW-1185">Reference proteome</keyword>
<protein>
    <submittedName>
        <fullName evidence="5">RIC1</fullName>
    </submittedName>
</protein>
<dbReference type="PANTHER" id="PTHR22746">
    <property type="entry name" value="RAB6A-GEF COMPLEX PARTNER PROTEIN 1"/>
    <property type="match status" value="1"/>
</dbReference>
<comment type="caution">
    <text evidence="5">The sequence shown here is derived from an EMBL/GenBank/DDBJ whole genome shotgun (WGS) entry which is preliminary data.</text>
</comment>
<evidence type="ECO:0000313" key="6">
    <source>
        <dbReference type="Proteomes" id="UP001063166"/>
    </source>
</evidence>
<keyword evidence="2" id="KW-0472">Membrane</keyword>
<reference evidence="5" key="1">
    <citation type="submission" date="2022-07" db="EMBL/GenBank/DDBJ databases">
        <title>The genome of Lyophyllum shimeji provides insight into the initial evolution of ectomycorrhizal fungal genome.</title>
        <authorList>
            <person name="Kobayashi Y."/>
            <person name="Shibata T."/>
            <person name="Hirakawa H."/>
            <person name="Shigenobu S."/>
            <person name="Nishiyama T."/>
            <person name="Yamada A."/>
            <person name="Hasebe M."/>
            <person name="Kawaguchi M."/>
        </authorList>
    </citation>
    <scope>NUCLEOTIDE SEQUENCE</scope>
    <source>
        <strain evidence="5">AT787</strain>
    </source>
</reference>
<dbReference type="GO" id="GO:0042147">
    <property type="term" value="P:retrograde transport, endosome to Golgi"/>
    <property type="evidence" value="ECO:0007669"/>
    <property type="project" value="TreeGrafter"/>
</dbReference>
<dbReference type="Pfam" id="PF04707">
    <property type="entry name" value="PRELI"/>
    <property type="match status" value="1"/>
</dbReference>
<evidence type="ECO:0000256" key="3">
    <source>
        <dbReference type="SAM" id="MobiDB-lite"/>
    </source>
</evidence>
<feature type="region of interest" description="Disordered" evidence="3">
    <location>
        <begin position="175"/>
        <end position="195"/>
    </location>
</feature>
<comment type="subcellular location">
    <subcellularLocation>
        <location evidence="1">Membrane</location>
    </subcellularLocation>
</comment>
<dbReference type="OrthoDB" id="67540at2759"/>
<dbReference type="SUPFAM" id="SSF51197">
    <property type="entry name" value="Clavaminate synthase-like"/>
    <property type="match status" value="1"/>
</dbReference>
<proteinExistence type="predicted"/>